<proteinExistence type="predicted"/>
<dbReference type="EMBL" id="KK365136">
    <property type="protein sequence ID" value="KCZ81815.1"/>
    <property type="molecule type" value="Genomic_DNA"/>
</dbReference>
<dbReference type="AlphaFoldDB" id="A0A059F3M5"/>
<reference evidence="3" key="1">
    <citation type="submission" date="2013-02" db="EMBL/GenBank/DDBJ databases">
        <authorList>
            <consortium name="The Broad Institute Genome Sequencing Platform"/>
            <person name="Cuomo C."/>
            <person name="Becnel J."/>
            <person name="Sanscrainte N."/>
            <person name="Walker B."/>
            <person name="Young S.K."/>
            <person name="Zeng Q."/>
            <person name="Gargeya S."/>
            <person name="Fitzgerald M."/>
            <person name="Haas B."/>
            <person name="Abouelleil A."/>
            <person name="Alvarado L."/>
            <person name="Arachchi H.M."/>
            <person name="Berlin A.M."/>
            <person name="Chapman S.B."/>
            <person name="Dewar J."/>
            <person name="Goldberg J."/>
            <person name="Griggs A."/>
            <person name="Gujja S."/>
            <person name="Hansen M."/>
            <person name="Howarth C."/>
            <person name="Imamovic A."/>
            <person name="Larimer J."/>
            <person name="McCowan C."/>
            <person name="Murphy C."/>
            <person name="Neiman D."/>
            <person name="Pearson M."/>
            <person name="Priest M."/>
            <person name="Roberts A."/>
            <person name="Saif S."/>
            <person name="Shea T."/>
            <person name="Sisk P."/>
            <person name="Sykes S."/>
            <person name="Wortman J."/>
            <person name="Nusbaum C."/>
            <person name="Birren B."/>
        </authorList>
    </citation>
    <scope>NUCLEOTIDE SEQUENCE [LARGE SCALE GENOMIC DNA]</scope>
    <source>
        <strain evidence="3">PRA339</strain>
    </source>
</reference>
<dbReference type="VEuPathDB" id="MicrosporidiaDB:H312_00714"/>
<keyword evidence="3" id="KW-1185">Reference proteome</keyword>
<evidence type="ECO:0000256" key="1">
    <source>
        <dbReference type="SAM" id="MobiDB-lite"/>
    </source>
</evidence>
<evidence type="ECO:0000313" key="2">
    <source>
        <dbReference type="EMBL" id="KCZ81815.1"/>
    </source>
</evidence>
<feature type="region of interest" description="Disordered" evidence="1">
    <location>
        <begin position="281"/>
        <end position="306"/>
    </location>
</feature>
<dbReference type="Proteomes" id="UP000030655">
    <property type="component" value="Unassembled WGS sequence"/>
</dbReference>
<reference evidence="2 3" key="2">
    <citation type="submission" date="2014-03" db="EMBL/GenBank/DDBJ databases">
        <title>The Genome Sequence of Anncaliia algerae insect isolate PRA339.</title>
        <authorList>
            <consortium name="The Broad Institute Genome Sequencing Platform"/>
            <consortium name="The Broad Institute Genome Sequencing Center for Infectious Disease"/>
            <person name="Cuomo C."/>
            <person name="Becnel J."/>
            <person name="Sanscrainte N."/>
            <person name="Walker B."/>
            <person name="Young S.K."/>
            <person name="Zeng Q."/>
            <person name="Gargeya S."/>
            <person name="Fitzgerald M."/>
            <person name="Haas B."/>
            <person name="Abouelleil A."/>
            <person name="Alvarado L."/>
            <person name="Arachchi H.M."/>
            <person name="Berlin A.M."/>
            <person name="Chapman S.B."/>
            <person name="Dewar J."/>
            <person name="Goldberg J."/>
            <person name="Griggs A."/>
            <person name="Gujja S."/>
            <person name="Hansen M."/>
            <person name="Howarth C."/>
            <person name="Imamovic A."/>
            <person name="Larimer J."/>
            <person name="McCowan C."/>
            <person name="Murphy C."/>
            <person name="Neiman D."/>
            <person name="Pearson M."/>
            <person name="Priest M."/>
            <person name="Roberts A."/>
            <person name="Saif S."/>
            <person name="Shea T."/>
            <person name="Sisk P."/>
            <person name="Sykes S."/>
            <person name="Wortman J."/>
            <person name="Nusbaum C."/>
            <person name="Birren B."/>
        </authorList>
    </citation>
    <scope>NUCLEOTIDE SEQUENCE [LARGE SCALE GENOMIC DNA]</scope>
    <source>
        <strain evidence="2 3">PRA339</strain>
    </source>
</reference>
<dbReference type="OrthoDB" id="10425898at2759"/>
<organism evidence="2 3">
    <name type="scientific">Anncaliia algerae PRA339</name>
    <dbReference type="NCBI Taxonomy" id="1288291"/>
    <lineage>
        <taxon>Eukaryota</taxon>
        <taxon>Fungi</taxon>
        <taxon>Fungi incertae sedis</taxon>
        <taxon>Microsporidia</taxon>
        <taxon>Tubulinosematoidea</taxon>
        <taxon>Tubulinosematidae</taxon>
        <taxon>Anncaliia</taxon>
    </lineage>
</organism>
<protein>
    <submittedName>
        <fullName evidence="2">Uncharacterized protein</fullName>
    </submittedName>
</protein>
<name>A0A059F3M5_9MICR</name>
<dbReference type="HOGENOM" id="CLU_909033_0_0_1"/>
<evidence type="ECO:0000313" key="3">
    <source>
        <dbReference type="Proteomes" id="UP000030655"/>
    </source>
</evidence>
<gene>
    <name evidence="2" type="ORF">H312_00714</name>
</gene>
<accession>A0A059F3M5</accession>
<sequence>MRIHIVLLYTFLRSKSIKLTFLYEKEIPSSVNDFYLNYLQNLISKYNDIFIQEQIRLHLDDLIPFNEYININKYYNLIDLAGTDDIEERFNELRKISDTHVILGASTASDDSDATQYNYYSPCNSIFIFNLNSKINQEKELAKVFSNVLIELLSNIFIIDIPDLSENTSESEINEFKEKLSKSEIIKYFNDCSINEEEEDDKNNDKLKKYEKICKLYDELKKRNLISKENDPVKSEGELEQTIKQLSSQVSNIFNMINLRKSNANTKDKSIKGWPIKLMNNSLNDSPKEDSGQKSLSYGITRRNVR</sequence>